<keyword evidence="9" id="KW-1185">Reference proteome</keyword>
<dbReference type="PROSITE" id="PS51462">
    <property type="entry name" value="NUDIX"/>
    <property type="match status" value="1"/>
</dbReference>
<dbReference type="EMBL" id="JASNQZ010000015">
    <property type="protein sequence ID" value="KAL0946815.1"/>
    <property type="molecule type" value="Genomic_DNA"/>
</dbReference>
<dbReference type="CDD" id="cd18870">
    <property type="entry name" value="NUDIX_AcylCoAdiphos_Nudt19"/>
    <property type="match status" value="1"/>
</dbReference>
<dbReference type="InterPro" id="IPR000086">
    <property type="entry name" value="NUDIX_hydrolase_dom"/>
</dbReference>
<evidence type="ECO:0000256" key="2">
    <source>
        <dbReference type="ARBA" id="ARBA00001946"/>
    </source>
</evidence>
<dbReference type="PANTHER" id="PTHR12318:SF0">
    <property type="entry name" value="ACYL-COENZYME A DIPHOSPHATASE NUDT19"/>
    <property type="match status" value="1"/>
</dbReference>
<keyword evidence="4" id="KW-0378">Hydrolase</keyword>
<comment type="caution">
    <text evidence="8">The sequence shown here is derived from an EMBL/GenBank/DDBJ whole genome shotgun (WGS) entry which is preliminary data.</text>
</comment>
<dbReference type="PANTHER" id="PTHR12318">
    <property type="entry name" value="TESTOSTERONE-REGULATED PROTEIN RP2"/>
    <property type="match status" value="1"/>
</dbReference>
<comment type="cofactor">
    <cofactor evidence="2">
        <name>Mg(2+)</name>
        <dbReference type="ChEBI" id="CHEBI:18420"/>
    </cofactor>
</comment>
<evidence type="ECO:0000256" key="3">
    <source>
        <dbReference type="ARBA" id="ARBA00022723"/>
    </source>
</evidence>
<accession>A0ABR3IUC6</accession>
<sequence>MSSASQPAGTTTAAPKLSASVVIVNSKNEILLVQRTPESRAYGGVTVFPGGNFDAEEDASLGITAIRETFEESGLLLAKSGHTISDAILDRARQAVYSRKTRFSDFMTQHGLEPDVASLLTFTQWVTPVDAPMRFRTQFYVAFLPASSSGFSSGFKQERVPKPDGGIEVVSTHFVHPSAAIEECRKGTFTFMPPQFYIVTTLAGILQGSQTTHEQRAQIEALSNGAFGQMVINPKRLQQRDSDGCVIFAYEGDETRGGSSGRRHRTLAPVRNNKFVTKEIRLERNFDIFSEIEANVFSMPSKL</sequence>
<name>A0ABR3IUC6_9AGAR</name>
<comment type="cofactor">
    <cofactor evidence="1">
        <name>Mn(2+)</name>
        <dbReference type="ChEBI" id="CHEBI:29035"/>
    </cofactor>
</comment>
<dbReference type="Proteomes" id="UP001556367">
    <property type="component" value="Unassembled WGS sequence"/>
</dbReference>
<keyword evidence="3" id="KW-0479">Metal-binding</keyword>
<proteinExistence type="predicted"/>
<keyword evidence="6" id="KW-0464">Manganese</keyword>
<dbReference type="Gene3D" id="3.90.79.10">
    <property type="entry name" value="Nucleoside Triphosphate Pyrophosphohydrolase"/>
    <property type="match status" value="1"/>
</dbReference>
<evidence type="ECO:0000256" key="6">
    <source>
        <dbReference type="ARBA" id="ARBA00023211"/>
    </source>
</evidence>
<evidence type="ECO:0000313" key="9">
    <source>
        <dbReference type="Proteomes" id="UP001556367"/>
    </source>
</evidence>
<reference evidence="9" key="1">
    <citation type="submission" date="2024-06" db="EMBL/GenBank/DDBJ databases">
        <title>Multi-omics analyses provide insights into the biosynthesis of the anticancer antibiotic pleurotin in Hohenbuehelia grisea.</title>
        <authorList>
            <person name="Weaver J.A."/>
            <person name="Alberti F."/>
        </authorList>
    </citation>
    <scope>NUCLEOTIDE SEQUENCE [LARGE SCALE GENOMIC DNA]</scope>
    <source>
        <strain evidence="9">T-177</strain>
    </source>
</reference>
<protein>
    <recommendedName>
        <fullName evidence="7">Nudix hydrolase domain-containing protein</fullName>
    </recommendedName>
</protein>
<evidence type="ECO:0000256" key="1">
    <source>
        <dbReference type="ARBA" id="ARBA00001936"/>
    </source>
</evidence>
<dbReference type="Pfam" id="PF00293">
    <property type="entry name" value="NUDIX"/>
    <property type="match status" value="1"/>
</dbReference>
<feature type="domain" description="Nudix hydrolase" evidence="7">
    <location>
        <begin position="14"/>
        <end position="197"/>
    </location>
</feature>
<dbReference type="InterPro" id="IPR039121">
    <property type="entry name" value="NUDT19"/>
</dbReference>
<keyword evidence="5" id="KW-0460">Magnesium</keyword>
<gene>
    <name evidence="8" type="ORF">HGRIS_012984</name>
</gene>
<organism evidence="8 9">
    <name type="scientific">Hohenbuehelia grisea</name>
    <dbReference type="NCBI Taxonomy" id="104357"/>
    <lineage>
        <taxon>Eukaryota</taxon>
        <taxon>Fungi</taxon>
        <taxon>Dikarya</taxon>
        <taxon>Basidiomycota</taxon>
        <taxon>Agaricomycotina</taxon>
        <taxon>Agaricomycetes</taxon>
        <taxon>Agaricomycetidae</taxon>
        <taxon>Agaricales</taxon>
        <taxon>Pleurotineae</taxon>
        <taxon>Pleurotaceae</taxon>
        <taxon>Hohenbuehelia</taxon>
    </lineage>
</organism>
<evidence type="ECO:0000313" key="8">
    <source>
        <dbReference type="EMBL" id="KAL0946815.1"/>
    </source>
</evidence>
<dbReference type="InterPro" id="IPR015797">
    <property type="entry name" value="NUDIX_hydrolase-like_dom_sf"/>
</dbReference>
<evidence type="ECO:0000256" key="5">
    <source>
        <dbReference type="ARBA" id="ARBA00022842"/>
    </source>
</evidence>
<evidence type="ECO:0000256" key="4">
    <source>
        <dbReference type="ARBA" id="ARBA00022801"/>
    </source>
</evidence>
<evidence type="ECO:0000259" key="7">
    <source>
        <dbReference type="PROSITE" id="PS51462"/>
    </source>
</evidence>
<dbReference type="SUPFAM" id="SSF55811">
    <property type="entry name" value="Nudix"/>
    <property type="match status" value="1"/>
</dbReference>